<feature type="compositionally biased region" description="Polar residues" evidence="1">
    <location>
        <begin position="87"/>
        <end position="107"/>
    </location>
</feature>
<protein>
    <submittedName>
        <fullName evidence="2">Uncharacterized protein</fullName>
    </submittedName>
</protein>
<dbReference type="OrthoDB" id="186626at2759"/>
<feature type="compositionally biased region" description="Basic and acidic residues" evidence="1">
    <location>
        <begin position="63"/>
        <end position="75"/>
    </location>
</feature>
<dbReference type="Proteomes" id="UP000316079">
    <property type="component" value="Unassembled WGS sequence"/>
</dbReference>
<dbReference type="EMBL" id="SRMA01026841">
    <property type="protein sequence ID" value="TRY66568.1"/>
    <property type="molecule type" value="Genomic_DNA"/>
</dbReference>
<accession>A0A553NMA5</accession>
<feature type="non-terminal residue" evidence="2">
    <location>
        <position position="1"/>
    </location>
</feature>
<gene>
    <name evidence="2" type="ORF">DNTS_015936</name>
</gene>
<proteinExistence type="predicted"/>
<dbReference type="AlphaFoldDB" id="A0A553NMA5"/>
<evidence type="ECO:0000313" key="3">
    <source>
        <dbReference type="Proteomes" id="UP000316079"/>
    </source>
</evidence>
<evidence type="ECO:0000313" key="2">
    <source>
        <dbReference type="EMBL" id="TRY66568.1"/>
    </source>
</evidence>
<name>A0A553NMA5_9TELE</name>
<feature type="region of interest" description="Disordered" evidence="1">
    <location>
        <begin position="27"/>
        <end position="107"/>
    </location>
</feature>
<evidence type="ECO:0000256" key="1">
    <source>
        <dbReference type="SAM" id="MobiDB-lite"/>
    </source>
</evidence>
<keyword evidence="3" id="KW-1185">Reference proteome</keyword>
<reference evidence="2 3" key="1">
    <citation type="journal article" date="2019" name="Sci. Data">
        <title>Hybrid genome assembly and annotation of Danionella translucida.</title>
        <authorList>
            <person name="Kadobianskyi M."/>
            <person name="Schulze L."/>
            <person name="Schuelke M."/>
            <person name="Judkewitz B."/>
        </authorList>
    </citation>
    <scope>NUCLEOTIDE SEQUENCE [LARGE SCALE GENOMIC DNA]</scope>
    <source>
        <strain evidence="2 3">Bolton</strain>
    </source>
</reference>
<organism evidence="2 3">
    <name type="scientific">Danionella cerebrum</name>
    <dbReference type="NCBI Taxonomy" id="2873325"/>
    <lineage>
        <taxon>Eukaryota</taxon>
        <taxon>Metazoa</taxon>
        <taxon>Chordata</taxon>
        <taxon>Craniata</taxon>
        <taxon>Vertebrata</taxon>
        <taxon>Euteleostomi</taxon>
        <taxon>Actinopterygii</taxon>
        <taxon>Neopterygii</taxon>
        <taxon>Teleostei</taxon>
        <taxon>Ostariophysi</taxon>
        <taxon>Cypriniformes</taxon>
        <taxon>Danionidae</taxon>
        <taxon>Danioninae</taxon>
        <taxon>Danionella</taxon>
    </lineage>
</organism>
<feature type="compositionally biased region" description="Basic and acidic residues" evidence="1">
    <location>
        <begin position="28"/>
        <end position="39"/>
    </location>
</feature>
<comment type="caution">
    <text evidence="2">The sequence shown here is derived from an EMBL/GenBank/DDBJ whole genome shotgun (WGS) entry which is preliminary data.</text>
</comment>
<sequence length="107" mass="11852">TGCCAHIEDSLGRLDRSHYQLEELCLSSEDRTPVNREDTEPSPGDDLASNGSVVRIELQSDEPSPRRKYPSDADGRVPTLWGKKNHLWSTGSGQSIESTLNNDIMPK</sequence>